<gene>
    <name evidence="1" type="ORF">MNBD_GAMMA09-3240</name>
</gene>
<sequence length="140" mass="15675">MKLTVCKKICKECPFSTGSLRGWLGSHKLDDVLASQQKSKLFSCHLQRQDGMSNNDIKSGKIQICRGFLASASKSGINFTVNAENNSELRELQSLVEAENREDMNMILSSQEFREHHAGSTATDKIPVSQAIINKRRGYR</sequence>
<reference evidence="1" key="1">
    <citation type="submission" date="2018-06" db="EMBL/GenBank/DDBJ databases">
        <authorList>
            <person name="Zhirakovskaya E."/>
        </authorList>
    </citation>
    <scope>NUCLEOTIDE SEQUENCE</scope>
</reference>
<evidence type="ECO:0000313" key="1">
    <source>
        <dbReference type="EMBL" id="VAW69156.1"/>
    </source>
</evidence>
<protein>
    <submittedName>
        <fullName evidence="1">Uncharacterized protein</fullName>
    </submittedName>
</protein>
<name>A0A3B0YLB1_9ZZZZ</name>
<dbReference type="AlphaFoldDB" id="A0A3B0YLB1"/>
<proteinExistence type="predicted"/>
<dbReference type="EMBL" id="UOFI01000146">
    <property type="protein sequence ID" value="VAW69156.1"/>
    <property type="molecule type" value="Genomic_DNA"/>
</dbReference>
<accession>A0A3B0YLB1</accession>
<organism evidence="1">
    <name type="scientific">hydrothermal vent metagenome</name>
    <dbReference type="NCBI Taxonomy" id="652676"/>
    <lineage>
        <taxon>unclassified sequences</taxon>
        <taxon>metagenomes</taxon>
        <taxon>ecological metagenomes</taxon>
    </lineage>
</organism>